<dbReference type="InterPro" id="IPR027980">
    <property type="entry name" value="RACo_C"/>
</dbReference>
<dbReference type="InterPro" id="IPR040506">
    <property type="entry name" value="RACo_linker"/>
</dbReference>
<dbReference type="Pfam" id="PF00111">
    <property type="entry name" value="Fer2"/>
    <property type="match status" value="1"/>
</dbReference>
<dbReference type="Pfam" id="PF17651">
    <property type="entry name" value="Raco_middle"/>
    <property type="match status" value="1"/>
</dbReference>
<dbReference type="InterPro" id="IPR042259">
    <property type="entry name" value="Raco-like_middle_sf"/>
</dbReference>
<dbReference type="GO" id="GO:0051536">
    <property type="term" value="F:iron-sulfur cluster binding"/>
    <property type="evidence" value="ECO:0007669"/>
    <property type="project" value="InterPro"/>
</dbReference>
<accession>A0AAJ1IF02</accession>
<dbReference type="Pfam" id="PF14574">
    <property type="entry name" value="RACo_C_ter"/>
    <property type="match status" value="1"/>
</dbReference>
<dbReference type="InterPro" id="IPR001041">
    <property type="entry name" value="2Fe-2S_ferredoxin-type"/>
</dbReference>
<evidence type="ECO:0000313" key="2">
    <source>
        <dbReference type="EMBL" id="MDC7226613.1"/>
    </source>
</evidence>
<dbReference type="InterPro" id="IPR036010">
    <property type="entry name" value="2Fe-2S_ferredoxin-like_sf"/>
</dbReference>
<evidence type="ECO:0000313" key="3">
    <source>
        <dbReference type="Proteomes" id="UP001221217"/>
    </source>
</evidence>
<dbReference type="Gene3D" id="3.30.420.480">
    <property type="entry name" value="Domain of unknown function (DUF4445)"/>
    <property type="match status" value="1"/>
</dbReference>
<dbReference type="PANTHER" id="PTHR42895:SF2">
    <property type="entry name" value="IRON-SULFUR CLUSTER PROTEIN"/>
    <property type="match status" value="1"/>
</dbReference>
<dbReference type="Gene3D" id="3.10.20.880">
    <property type="match status" value="1"/>
</dbReference>
<dbReference type="PROSITE" id="PS51085">
    <property type="entry name" value="2FE2S_FER_2"/>
    <property type="match status" value="1"/>
</dbReference>
<dbReference type="Pfam" id="PF17650">
    <property type="entry name" value="RACo_linker"/>
    <property type="match status" value="1"/>
</dbReference>
<proteinExistence type="predicted"/>
<feature type="non-terminal residue" evidence="2">
    <location>
        <position position="615"/>
    </location>
</feature>
<protein>
    <submittedName>
        <fullName evidence="2">ASKHA domain-containing protein</fullName>
    </submittedName>
</protein>
<dbReference type="CDD" id="cd00207">
    <property type="entry name" value="fer2"/>
    <property type="match status" value="1"/>
</dbReference>
<dbReference type="AlphaFoldDB" id="A0AAJ1IF02"/>
<dbReference type="SUPFAM" id="SSF54292">
    <property type="entry name" value="2Fe-2S ferredoxin-like"/>
    <property type="match status" value="1"/>
</dbReference>
<evidence type="ECO:0000259" key="1">
    <source>
        <dbReference type="PROSITE" id="PS51085"/>
    </source>
</evidence>
<sequence>MKITISHSNTESITELEPGGTLLDAVNKAGIEGFDAPCGGKGTCGKCRVKVLSGVPAPASAELELLSKDELETGIRLACRVKPETDMKILISSAGKKAAIQTAFRGTIDSTVVESLPVYHRCHVKLAEPAIDDQRSDLKRLLDELSGNADYAHTEMPLDVMRRLPSVLREGGFDLTVSSCSGKITDIISGDKSEDYYAVAVDIGTTTVVSYLVSLAGSRRGRIIDFVSGLNSQKGYGGDVVSRIEYCMQAEGHLEELQRRITSQIDGMIIELSGRNNVDLRDIGLITIAGNTTMTHLFAGLDPAGIAAAPFIPVDIGLKIAPAAEFGLSTGSGCSCALLSGIASYVGADITSGIAATGMHESEELCLLIDIGTNGEIVLGSKDGMTACSTAAGPALEGANISCGMGGVPGAVNRLTAEERDDSEVFSFDVIGDVPAIGICGSGIVDAVAMFVKAGVLDETGRILSDDELAEKGVRGGWCDCVFDDDDGRAVRITDKLSITQKDIREIQMAKAAISAGVKTLLAETGKSTTDIKHLYIAGGFGAAMNKSSAAAVGLFPTELEAVVEIAGNTAGKGAVLAAISEYEMLNMQKIADDVNYIELSTSALFQQEYMMSMY</sequence>
<reference evidence="2 3" key="1">
    <citation type="submission" date="2022-12" db="EMBL/GenBank/DDBJ databases">
        <title>Metagenome assembled genome from gulf of manar.</title>
        <authorList>
            <person name="Kohli P."/>
            <person name="Pk S."/>
            <person name="Venkata Ramana C."/>
            <person name="Sasikala C."/>
        </authorList>
    </citation>
    <scope>NUCLEOTIDE SEQUENCE [LARGE SCALE GENOMIC DNA]</scope>
    <source>
        <strain evidence="2">JB008</strain>
    </source>
</reference>
<dbReference type="PANTHER" id="PTHR42895">
    <property type="entry name" value="IRON-SULFUR CLUSTER-BINDING PROTEIN-RELATED"/>
    <property type="match status" value="1"/>
</dbReference>
<gene>
    <name evidence="2" type="ORF">PQJ61_07595</name>
</gene>
<dbReference type="EMBL" id="JAQQAL010000014">
    <property type="protein sequence ID" value="MDC7226613.1"/>
    <property type="molecule type" value="Genomic_DNA"/>
</dbReference>
<comment type="caution">
    <text evidence="2">The sequence shown here is derived from an EMBL/GenBank/DDBJ whole genome shotgun (WGS) entry which is preliminary data.</text>
</comment>
<dbReference type="Gene3D" id="3.10.20.30">
    <property type="match status" value="1"/>
</dbReference>
<organism evidence="2 3">
    <name type="scientific">Candidatus Thalassospirochaeta sargassi</name>
    <dbReference type="NCBI Taxonomy" id="3119039"/>
    <lineage>
        <taxon>Bacteria</taxon>
        <taxon>Pseudomonadati</taxon>
        <taxon>Spirochaetota</taxon>
        <taxon>Spirochaetia</taxon>
        <taxon>Spirochaetales</taxon>
        <taxon>Spirochaetaceae</taxon>
        <taxon>Candidatus Thalassospirochaeta</taxon>
    </lineage>
</organism>
<dbReference type="InterPro" id="IPR041414">
    <property type="entry name" value="Raco-like_middle"/>
</dbReference>
<feature type="domain" description="2Fe-2S ferredoxin-type" evidence="1">
    <location>
        <begin position="1"/>
        <end position="95"/>
    </location>
</feature>
<dbReference type="InterPro" id="IPR012675">
    <property type="entry name" value="Beta-grasp_dom_sf"/>
</dbReference>
<dbReference type="Proteomes" id="UP001221217">
    <property type="component" value="Unassembled WGS sequence"/>
</dbReference>
<name>A0AAJ1IF02_9SPIO</name>
<dbReference type="InterPro" id="IPR052911">
    <property type="entry name" value="Corrinoid_activation_enz"/>
</dbReference>